<dbReference type="InterPro" id="IPR013103">
    <property type="entry name" value="RVT_2"/>
</dbReference>
<evidence type="ECO:0000256" key="3">
    <source>
        <dbReference type="ARBA" id="ARBA00022750"/>
    </source>
</evidence>
<evidence type="ECO:0000313" key="8">
    <source>
        <dbReference type="Proteomes" id="UP000288805"/>
    </source>
</evidence>
<dbReference type="PROSITE" id="PS50994">
    <property type="entry name" value="INTEGRASE"/>
    <property type="match status" value="1"/>
</dbReference>
<dbReference type="GO" id="GO:0004190">
    <property type="term" value="F:aspartic-type endopeptidase activity"/>
    <property type="evidence" value="ECO:0007669"/>
    <property type="project" value="UniProtKB-KW"/>
</dbReference>
<dbReference type="SUPFAM" id="SSF56672">
    <property type="entry name" value="DNA/RNA polymerases"/>
    <property type="match status" value="1"/>
</dbReference>
<feature type="compositionally biased region" description="Low complexity" evidence="5">
    <location>
        <begin position="77"/>
        <end position="94"/>
    </location>
</feature>
<proteinExistence type="predicted"/>
<dbReference type="SUPFAM" id="SSF53098">
    <property type="entry name" value="Ribonuclease H-like"/>
    <property type="match status" value="1"/>
</dbReference>
<dbReference type="PANTHER" id="PTHR42648:SF28">
    <property type="entry name" value="TRANSPOSON-ENCODED PROTEIN WITH RIBONUCLEASE H-LIKE AND RETROVIRUS ZINC FINGER-LIKE DOMAINS"/>
    <property type="match status" value="1"/>
</dbReference>
<keyword evidence="4" id="KW-0378">Hydrolase</keyword>
<evidence type="ECO:0000256" key="5">
    <source>
        <dbReference type="SAM" id="MobiDB-lite"/>
    </source>
</evidence>
<dbReference type="InterPro" id="IPR054722">
    <property type="entry name" value="PolX-like_BBD"/>
</dbReference>
<feature type="domain" description="Integrase catalytic" evidence="6">
    <location>
        <begin position="390"/>
        <end position="486"/>
    </location>
</feature>
<dbReference type="CDD" id="cd09272">
    <property type="entry name" value="RNase_HI_RT_Ty1"/>
    <property type="match status" value="1"/>
</dbReference>
<dbReference type="InterPro" id="IPR039537">
    <property type="entry name" value="Retrotran_Ty1/copia-like"/>
</dbReference>
<feature type="region of interest" description="Disordered" evidence="5">
    <location>
        <begin position="77"/>
        <end position="102"/>
    </location>
</feature>
<evidence type="ECO:0000313" key="7">
    <source>
        <dbReference type="EMBL" id="RVX18150.1"/>
    </source>
</evidence>
<dbReference type="InterPro" id="IPR001584">
    <property type="entry name" value="Integrase_cat-core"/>
</dbReference>
<reference evidence="7 8" key="1">
    <citation type="journal article" date="2018" name="PLoS Genet.">
        <title>Population sequencing reveals clonal diversity and ancestral inbreeding in the grapevine cultivar Chardonnay.</title>
        <authorList>
            <person name="Roach M.J."/>
            <person name="Johnson D.L."/>
            <person name="Bohlmann J."/>
            <person name="van Vuuren H.J."/>
            <person name="Jones S.J."/>
            <person name="Pretorius I.S."/>
            <person name="Schmidt S.A."/>
            <person name="Borneman A.R."/>
        </authorList>
    </citation>
    <scope>NUCLEOTIDE SEQUENCE [LARGE SCALE GENOMIC DNA]</scope>
    <source>
        <strain evidence="8">cv. Chardonnay</strain>
        <tissue evidence="7">Leaf</tissue>
    </source>
</reference>
<dbReference type="Pfam" id="PF13976">
    <property type="entry name" value="gag_pre-integrs"/>
    <property type="match status" value="1"/>
</dbReference>
<keyword evidence="3" id="KW-0064">Aspartyl protease</keyword>
<evidence type="ECO:0000256" key="2">
    <source>
        <dbReference type="ARBA" id="ARBA00022723"/>
    </source>
</evidence>
<dbReference type="InterPro" id="IPR043502">
    <property type="entry name" value="DNA/RNA_pol_sf"/>
</dbReference>
<dbReference type="GO" id="GO:0046872">
    <property type="term" value="F:metal ion binding"/>
    <property type="evidence" value="ECO:0007669"/>
    <property type="project" value="UniProtKB-KW"/>
</dbReference>
<dbReference type="GO" id="GO:0003676">
    <property type="term" value="F:nucleic acid binding"/>
    <property type="evidence" value="ECO:0007669"/>
    <property type="project" value="InterPro"/>
</dbReference>
<dbReference type="Proteomes" id="UP000288805">
    <property type="component" value="Unassembled WGS sequence"/>
</dbReference>
<comment type="caution">
    <text evidence="7">The sequence shown here is derived from an EMBL/GenBank/DDBJ whole genome shotgun (WGS) entry which is preliminary data.</text>
</comment>
<dbReference type="Pfam" id="PF07727">
    <property type="entry name" value="RVT_2"/>
    <property type="match status" value="1"/>
</dbReference>
<name>A0A438KAB9_VITVI</name>
<evidence type="ECO:0000259" key="6">
    <source>
        <dbReference type="PROSITE" id="PS50994"/>
    </source>
</evidence>
<accession>A0A438KAB9</accession>
<evidence type="ECO:0000256" key="1">
    <source>
        <dbReference type="ARBA" id="ARBA00022670"/>
    </source>
</evidence>
<dbReference type="InterPro" id="IPR012337">
    <property type="entry name" value="RNaseH-like_sf"/>
</dbReference>
<evidence type="ECO:0000256" key="4">
    <source>
        <dbReference type="ARBA" id="ARBA00022801"/>
    </source>
</evidence>
<sequence>MATKNPIFTSVISGSPAITSGKLIGSENYLSWSAFVELWFMGQGYEDHLVTPEDAIPDVDKVQWKKIDAQLCSTLSTNGSSDSSVLVSQTNSRGGRSDNRGRGQCPQCTYCNKLGHTRDHCYQLHGRSPCTAHIAQSSYPLLSRPDSAASSTSQSITLTSSDYDAYLRYQAATSASVTQTGNVSVCFTQSHSLGSWILDSGASSHISSNKHHFSSITTTSVLPTVTLPNSFQTMAKGIGLAHPLPSLLLHSVLYAPECPFNLISISKITHTLNCSIIFSDKFVILQDRSMGKTIGIGRESQALYHLTSPSSPAACIFIDAHLLIHNRLGHPSLSKFQKMVHRFSTLSSLACESCQLGKHTCISFPKRLNNRAKSPFEPVHTNVWGSCRTADNAREYFSTPFTSFMSQYGILHQSSCAHTPQQNEVAERKNRHLVTTARTLLLHSHVPFRFWEDAVLTACYLINLEVPGDSSPVPPISPTPTLSSTNHLSIALRKGNRSIRNPHHIYNFLSYHRLSSSYSAYVSTLSSVSLPKSTSEALSHPSKSTIGCHWVYTVKVGPMVRLIALSRAWLLKLNIKNAFLHGELLEEVYMEQPPGFVAQGESGLVCKLRRSLYGLKQSPQAWFGRFSSVVQEFGMLQSETDHSVFNHHNSSSQCIYLVVYVDDIVITGSDQEGIQRLKQHIFNHFQTKDLDKLKYFMGLEIAQSNSSVVMSQRKYALDILEKTEGASKRSWEISTTCRQTELPHHHSTIHLFSYECDADWASSPSDRRSTSGYCVFIGGNLTSWKSKKQDVVARSSAEAEYRAMTLTTCELIWLWQLLQELRFGKDE</sequence>
<keyword evidence="2" id="KW-0479">Metal-binding</keyword>
<dbReference type="PANTHER" id="PTHR42648">
    <property type="entry name" value="TRANSPOSASE, PUTATIVE-RELATED"/>
    <property type="match status" value="1"/>
</dbReference>
<dbReference type="Pfam" id="PF22936">
    <property type="entry name" value="Pol_BBD"/>
    <property type="match status" value="1"/>
</dbReference>
<dbReference type="AlphaFoldDB" id="A0A438KAB9"/>
<gene>
    <name evidence="7" type="primary">RE1_272</name>
    <name evidence="7" type="ORF">CK203_004107</name>
</gene>
<dbReference type="InterPro" id="IPR025724">
    <property type="entry name" value="GAG-pre-integrase_dom"/>
</dbReference>
<dbReference type="InterPro" id="IPR036397">
    <property type="entry name" value="RNaseH_sf"/>
</dbReference>
<keyword evidence="1" id="KW-0645">Protease</keyword>
<organism evidence="7 8">
    <name type="scientific">Vitis vinifera</name>
    <name type="common">Grape</name>
    <dbReference type="NCBI Taxonomy" id="29760"/>
    <lineage>
        <taxon>Eukaryota</taxon>
        <taxon>Viridiplantae</taxon>
        <taxon>Streptophyta</taxon>
        <taxon>Embryophyta</taxon>
        <taxon>Tracheophyta</taxon>
        <taxon>Spermatophyta</taxon>
        <taxon>Magnoliopsida</taxon>
        <taxon>eudicotyledons</taxon>
        <taxon>Gunneridae</taxon>
        <taxon>Pentapetalae</taxon>
        <taxon>rosids</taxon>
        <taxon>Vitales</taxon>
        <taxon>Vitaceae</taxon>
        <taxon>Viteae</taxon>
        <taxon>Vitis</taxon>
    </lineage>
</organism>
<dbReference type="GO" id="GO:0015074">
    <property type="term" value="P:DNA integration"/>
    <property type="evidence" value="ECO:0007669"/>
    <property type="project" value="InterPro"/>
</dbReference>
<dbReference type="Gene3D" id="3.30.420.10">
    <property type="entry name" value="Ribonuclease H-like superfamily/Ribonuclease H"/>
    <property type="match status" value="1"/>
</dbReference>
<dbReference type="EMBL" id="QGNW01000012">
    <property type="protein sequence ID" value="RVX18150.1"/>
    <property type="molecule type" value="Genomic_DNA"/>
</dbReference>
<protein>
    <submittedName>
        <fullName evidence="7">Retrovirus-related Pol polyprotein from transposon RE1</fullName>
    </submittedName>
</protein>
<dbReference type="GO" id="GO:0006508">
    <property type="term" value="P:proteolysis"/>
    <property type="evidence" value="ECO:0007669"/>
    <property type="project" value="UniProtKB-KW"/>
</dbReference>